<keyword evidence="9" id="KW-1185">Reference proteome</keyword>
<dbReference type="Gramene" id="Kaladp0042s0084.1.v1.1">
    <property type="protein sequence ID" value="Kaladp0042s0084.1.v1.1"/>
    <property type="gene ID" value="Kaladp0042s0084.v1.1"/>
</dbReference>
<dbReference type="SUPFAM" id="SSF118290">
    <property type="entry name" value="WRKY DNA-binding domain"/>
    <property type="match status" value="1"/>
</dbReference>
<evidence type="ECO:0000256" key="2">
    <source>
        <dbReference type="ARBA" id="ARBA00023015"/>
    </source>
</evidence>
<dbReference type="SMART" id="SM00774">
    <property type="entry name" value="WRKY"/>
    <property type="match status" value="1"/>
</dbReference>
<evidence type="ECO:0000256" key="6">
    <source>
        <dbReference type="SAM" id="MobiDB-lite"/>
    </source>
</evidence>
<keyword evidence="5" id="KW-0539">Nucleus</keyword>
<evidence type="ECO:0000313" key="8">
    <source>
        <dbReference type="EnsemblPlants" id="Kaladp0042s0084.1.v1.1"/>
    </source>
</evidence>
<dbReference type="InterPro" id="IPR003657">
    <property type="entry name" value="WRKY_dom"/>
</dbReference>
<keyword evidence="2" id="KW-0805">Transcription regulation</keyword>
<dbReference type="GO" id="GO:0005634">
    <property type="term" value="C:nucleus"/>
    <property type="evidence" value="ECO:0007669"/>
    <property type="project" value="UniProtKB-SubCell"/>
</dbReference>
<dbReference type="AlphaFoldDB" id="A0A7N0TQ16"/>
<evidence type="ECO:0000256" key="4">
    <source>
        <dbReference type="ARBA" id="ARBA00023163"/>
    </source>
</evidence>
<dbReference type="EnsemblPlants" id="Kaladp0042s0084.1.v1.1">
    <property type="protein sequence ID" value="Kaladp0042s0084.1.v1.1"/>
    <property type="gene ID" value="Kaladp0042s0084.v1.1"/>
</dbReference>
<dbReference type="Gene3D" id="2.20.25.80">
    <property type="entry name" value="WRKY domain"/>
    <property type="match status" value="1"/>
</dbReference>
<evidence type="ECO:0000256" key="1">
    <source>
        <dbReference type="ARBA" id="ARBA00004123"/>
    </source>
</evidence>
<evidence type="ECO:0000313" key="9">
    <source>
        <dbReference type="Proteomes" id="UP000594263"/>
    </source>
</evidence>
<protein>
    <recommendedName>
        <fullName evidence="7">WRKY domain-containing protein</fullName>
    </recommendedName>
</protein>
<dbReference type="GO" id="GO:0043565">
    <property type="term" value="F:sequence-specific DNA binding"/>
    <property type="evidence" value="ECO:0007669"/>
    <property type="project" value="InterPro"/>
</dbReference>
<evidence type="ECO:0000259" key="7">
    <source>
        <dbReference type="PROSITE" id="PS50811"/>
    </source>
</evidence>
<dbReference type="GO" id="GO:0003700">
    <property type="term" value="F:DNA-binding transcription factor activity"/>
    <property type="evidence" value="ECO:0007669"/>
    <property type="project" value="InterPro"/>
</dbReference>
<name>A0A7N0TQ16_KALFE</name>
<accession>A0A7N0TQ16</accession>
<dbReference type="OMA" id="WEIMAVE"/>
<dbReference type="FunFam" id="2.20.25.80:FF:000004">
    <property type="entry name" value="WRKY transcription factor 65"/>
    <property type="match status" value="1"/>
</dbReference>
<dbReference type="Proteomes" id="UP000594263">
    <property type="component" value="Unplaced"/>
</dbReference>
<feature type="domain" description="WRKY" evidence="7">
    <location>
        <begin position="273"/>
        <end position="339"/>
    </location>
</feature>
<dbReference type="InterPro" id="IPR036576">
    <property type="entry name" value="WRKY_dom_sf"/>
</dbReference>
<dbReference type="PROSITE" id="PS50811">
    <property type="entry name" value="WRKY"/>
    <property type="match status" value="1"/>
</dbReference>
<feature type="region of interest" description="Disordered" evidence="6">
    <location>
        <begin position="43"/>
        <end position="63"/>
    </location>
</feature>
<comment type="subcellular location">
    <subcellularLocation>
        <location evidence="1">Nucleus</location>
    </subcellularLocation>
</comment>
<organism evidence="8 9">
    <name type="scientific">Kalanchoe fedtschenkoi</name>
    <name type="common">Lavender scallops</name>
    <name type="synonym">South American air plant</name>
    <dbReference type="NCBI Taxonomy" id="63787"/>
    <lineage>
        <taxon>Eukaryota</taxon>
        <taxon>Viridiplantae</taxon>
        <taxon>Streptophyta</taxon>
        <taxon>Embryophyta</taxon>
        <taxon>Tracheophyta</taxon>
        <taxon>Spermatophyta</taxon>
        <taxon>Magnoliopsida</taxon>
        <taxon>eudicotyledons</taxon>
        <taxon>Gunneridae</taxon>
        <taxon>Pentapetalae</taxon>
        <taxon>Saxifragales</taxon>
        <taxon>Crassulaceae</taxon>
        <taxon>Kalanchoe</taxon>
    </lineage>
</organism>
<feature type="compositionally biased region" description="Basic residues" evidence="6">
    <location>
        <begin position="150"/>
        <end position="162"/>
    </location>
</feature>
<dbReference type="Pfam" id="PF10533">
    <property type="entry name" value="Plant_zn_clust"/>
    <property type="match status" value="1"/>
</dbReference>
<dbReference type="GO" id="GO:0005516">
    <property type="term" value="F:calmodulin binding"/>
    <property type="evidence" value="ECO:0007669"/>
    <property type="project" value="UniProtKB-ARBA"/>
</dbReference>
<evidence type="ECO:0000256" key="5">
    <source>
        <dbReference type="ARBA" id="ARBA00023242"/>
    </source>
</evidence>
<evidence type="ECO:0000256" key="3">
    <source>
        <dbReference type="ARBA" id="ARBA00023125"/>
    </source>
</evidence>
<dbReference type="InterPro" id="IPR044810">
    <property type="entry name" value="WRKY_plant"/>
</dbReference>
<keyword evidence="3" id="KW-0238">DNA-binding</keyword>
<dbReference type="InterPro" id="IPR018872">
    <property type="entry name" value="Zn-cluster-dom"/>
</dbReference>
<feature type="region of interest" description="Disordered" evidence="6">
    <location>
        <begin position="99"/>
        <end position="162"/>
    </location>
</feature>
<proteinExistence type="predicted"/>
<keyword evidence="4" id="KW-0804">Transcription</keyword>
<dbReference type="PANTHER" id="PTHR31282">
    <property type="entry name" value="WRKY TRANSCRIPTION FACTOR 21-RELATED"/>
    <property type="match status" value="1"/>
</dbReference>
<reference evidence="8" key="1">
    <citation type="submission" date="2021-01" db="UniProtKB">
        <authorList>
            <consortium name="EnsemblPlants"/>
        </authorList>
    </citation>
    <scope>IDENTIFICATION</scope>
</reference>
<sequence>MAVELMMGYRAAAAENNLPARMEEAASAGLQSVEQLIRLLSQRQQQMDRSNSSNSCVNESSSKVESSDLDYGAVADVAVNKFKKMISLLDRSRTGHARFRRAPVAQRAADPVAQTSLRSEEKASAQSSLNGGPRAIPTSTSSQRLPPLPQHHHHHHHHSLPVHHKIVHSANTVLTKTAPKDSTATISFSGASSFVSGLSGETESVQPSMSSGFQFTLMSQSSGKPPLSTSLKRKCSSVDDSARCGGSSARCHCSKKRKSRVKRVVRIPAISLKMADIPPDEFSWRKYGQKPIKGSPHPRGYYKCSSVRGCPAKKHVERAVDDPTQLIVTYDGDHNHALTSVKEAAAAAAALVLESS</sequence>
<dbReference type="Pfam" id="PF03106">
    <property type="entry name" value="WRKY"/>
    <property type="match status" value="1"/>
</dbReference>